<evidence type="ECO:0000313" key="3">
    <source>
        <dbReference type="EMBL" id="PMD14928.1"/>
    </source>
</evidence>
<feature type="domain" description="Amidase" evidence="2">
    <location>
        <begin position="186"/>
        <end position="596"/>
    </location>
</feature>
<dbReference type="Gene3D" id="3.90.1300.10">
    <property type="entry name" value="Amidase signature (AS) domain"/>
    <property type="match status" value="1"/>
</dbReference>
<dbReference type="STRING" id="1745343.A0A2J6PLK4"/>
<dbReference type="InterPro" id="IPR000120">
    <property type="entry name" value="Amidase"/>
</dbReference>
<sequence length="636" mass="69893">MDGETSQFDRDFPVGTSDHVTSSSELTQKMEQARSRAQRFYGYPRPIEAPYIPFTKSEDANPVFSGFILMVGAWLVSKLGFVQKFLWKNAGFDGLRKLKPLRKYTERWDPTVIPLVDPESRSEERKADSESFPMLPENLLGRYLSAAEYHAMYLSGQLTPLAVAESLIPLILRDPKSGRNGSHSIAFIDTHVDAVLTAAKESTLRYQKGSPLSILDGIPTAIKDESDVKGYRTTQGRKVNQDLMKIAEKSSWPVQKWEEAGAIILGKVNMHELGADTTNNNPNWGTPRNPHNDQYYTGGSSGGPAYIVSAGLCPFVLGSDGGGSIRLPSSYCGVYGLKPSHNRLEDTESTVTVTGPLAGTIADLEIAYRLAAAPNPDDPTCALFAPPGSSSRSYPKVLGIYKEWFDRADLPVKKLCENVISYCKDKLGYEVVDINIPCVTEGQLAESFTILTEMAVRARAHVKNPRDWLKDLNPANKVLLAVGAQTPGTDYFLAQQLRNMLMQHLAFLYQKYPGLIIVTPTTPNAGWPIGSEADLKHGISDGNMTIRNMEYVWMANLCGNPAISCPVGYVDPVKGKGKIPIGIMGMGEWGSEDLLLGWGKECERYLNEAYPGGRQRPANWQDVVAIAEAKMEGGNK</sequence>
<accession>A0A2J6PLK4</accession>
<dbReference type="PANTHER" id="PTHR11895:SF67">
    <property type="entry name" value="AMIDASE DOMAIN-CONTAINING PROTEIN"/>
    <property type="match status" value="1"/>
</dbReference>
<protein>
    <submittedName>
        <fullName evidence="3">Amidase signature enzyme</fullName>
    </submittedName>
</protein>
<proteinExistence type="predicted"/>
<evidence type="ECO:0000256" key="1">
    <source>
        <dbReference type="SAM" id="MobiDB-lite"/>
    </source>
</evidence>
<dbReference type="Pfam" id="PF01425">
    <property type="entry name" value="Amidase"/>
    <property type="match status" value="1"/>
</dbReference>
<dbReference type="GO" id="GO:0003824">
    <property type="term" value="F:catalytic activity"/>
    <property type="evidence" value="ECO:0007669"/>
    <property type="project" value="InterPro"/>
</dbReference>
<dbReference type="InterPro" id="IPR036928">
    <property type="entry name" value="AS_sf"/>
</dbReference>
<dbReference type="SUPFAM" id="SSF75304">
    <property type="entry name" value="Amidase signature (AS) enzymes"/>
    <property type="match status" value="1"/>
</dbReference>
<evidence type="ECO:0000259" key="2">
    <source>
        <dbReference type="Pfam" id="PF01425"/>
    </source>
</evidence>
<dbReference type="OrthoDB" id="421993at2759"/>
<gene>
    <name evidence="3" type="ORF">NA56DRAFT_664265</name>
</gene>
<feature type="region of interest" description="Disordered" evidence="1">
    <location>
        <begin position="1"/>
        <end position="29"/>
    </location>
</feature>
<dbReference type="PANTHER" id="PTHR11895">
    <property type="entry name" value="TRANSAMIDASE"/>
    <property type="match status" value="1"/>
</dbReference>
<feature type="compositionally biased region" description="Polar residues" evidence="1">
    <location>
        <begin position="18"/>
        <end position="29"/>
    </location>
</feature>
<dbReference type="InterPro" id="IPR023631">
    <property type="entry name" value="Amidase_dom"/>
</dbReference>
<dbReference type="AlphaFoldDB" id="A0A2J6PLK4"/>
<name>A0A2J6PLK4_9HELO</name>
<dbReference type="Proteomes" id="UP000235672">
    <property type="component" value="Unassembled WGS sequence"/>
</dbReference>
<evidence type="ECO:0000313" key="4">
    <source>
        <dbReference type="Proteomes" id="UP000235672"/>
    </source>
</evidence>
<organism evidence="3 4">
    <name type="scientific">Hyaloscypha hepaticicola</name>
    <dbReference type="NCBI Taxonomy" id="2082293"/>
    <lineage>
        <taxon>Eukaryota</taxon>
        <taxon>Fungi</taxon>
        <taxon>Dikarya</taxon>
        <taxon>Ascomycota</taxon>
        <taxon>Pezizomycotina</taxon>
        <taxon>Leotiomycetes</taxon>
        <taxon>Helotiales</taxon>
        <taxon>Hyaloscyphaceae</taxon>
        <taxon>Hyaloscypha</taxon>
    </lineage>
</organism>
<reference evidence="3 4" key="1">
    <citation type="submission" date="2016-05" db="EMBL/GenBank/DDBJ databases">
        <title>A degradative enzymes factory behind the ericoid mycorrhizal symbiosis.</title>
        <authorList>
            <consortium name="DOE Joint Genome Institute"/>
            <person name="Martino E."/>
            <person name="Morin E."/>
            <person name="Grelet G."/>
            <person name="Kuo A."/>
            <person name="Kohler A."/>
            <person name="Daghino S."/>
            <person name="Barry K."/>
            <person name="Choi C."/>
            <person name="Cichocki N."/>
            <person name="Clum A."/>
            <person name="Copeland A."/>
            <person name="Hainaut M."/>
            <person name="Haridas S."/>
            <person name="Labutti K."/>
            <person name="Lindquist E."/>
            <person name="Lipzen A."/>
            <person name="Khouja H.-R."/>
            <person name="Murat C."/>
            <person name="Ohm R."/>
            <person name="Olson A."/>
            <person name="Spatafora J."/>
            <person name="Veneault-Fourrey C."/>
            <person name="Henrissat B."/>
            <person name="Grigoriev I."/>
            <person name="Martin F."/>
            <person name="Perotto S."/>
        </authorList>
    </citation>
    <scope>NUCLEOTIDE SEQUENCE [LARGE SCALE GENOMIC DNA]</scope>
    <source>
        <strain evidence="3 4">UAMH 7357</strain>
    </source>
</reference>
<keyword evidence="4" id="KW-1185">Reference proteome</keyword>
<dbReference type="EMBL" id="KZ613517">
    <property type="protein sequence ID" value="PMD14928.1"/>
    <property type="molecule type" value="Genomic_DNA"/>
</dbReference>